<evidence type="ECO:0000256" key="2">
    <source>
        <dbReference type="ARBA" id="ARBA00022797"/>
    </source>
</evidence>
<keyword evidence="2" id="KW-0058">Aromatic hydrocarbons catabolism</keyword>
<keyword evidence="6" id="KW-1185">Reference proteome</keyword>
<evidence type="ECO:0000256" key="1">
    <source>
        <dbReference type="ARBA" id="ARBA00010088"/>
    </source>
</evidence>
<evidence type="ECO:0000259" key="4">
    <source>
        <dbReference type="Pfam" id="PF06441"/>
    </source>
</evidence>
<sequence length="375" mass="42208">MDDDVITPFTVDVPDGTVADLRRRLRDTRWPEPATVDDWAQGVPLAWLQEVCRYWAEEYHWPSRQARINAFPQATTVVDGLPLHFLHVRSPHEDALPLVLTHGWPGSVVEFLELVGPLTEPEDPRDAFSVVVPSLPGYGWSGKPTVPGWGPARTADAWAELMRRLGHERFGAQGGDIGSFVSANLGARHPDRVVGVHLNMVVTGPPEGQTEFGEREQRALDRLRAFRETGSAYSNQHRTRPQTLGYGLTDSPAGQCAWILEKFDAWTDGDPLAVIGLDRLLDDVSVYWFTATATSSARMYWEMARAPAERAPQVTVPTGVSLFPHEIFQPPREWVERQLTDLRSWREHDRGGHFAAMEQPGLLLDDVREFFRPLR</sequence>
<dbReference type="EC" id="3.-.-.-" evidence="5"/>
<accession>A0ABV3XK66</accession>
<protein>
    <submittedName>
        <fullName evidence="5">Epoxide hydrolase family protein</fullName>
        <ecNumber evidence="5">3.-.-.-</ecNumber>
    </submittedName>
</protein>
<dbReference type="Pfam" id="PF06441">
    <property type="entry name" value="EHN"/>
    <property type="match status" value="1"/>
</dbReference>
<dbReference type="GO" id="GO:0016787">
    <property type="term" value="F:hydrolase activity"/>
    <property type="evidence" value="ECO:0007669"/>
    <property type="project" value="UniProtKB-KW"/>
</dbReference>
<dbReference type="PANTHER" id="PTHR21661">
    <property type="entry name" value="EPOXIDE HYDROLASE 1-RELATED"/>
    <property type="match status" value="1"/>
</dbReference>
<comment type="similarity">
    <text evidence="1">Belongs to the peptidase S33 family.</text>
</comment>
<dbReference type="Gene3D" id="3.40.50.1820">
    <property type="entry name" value="alpha/beta hydrolase"/>
    <property type="match status" value="1"/>
</dbReference>
<dbReference type="InterPro" id="IPR000639">
    <property type="entry name" value="Epox_hydrolase-like"/>
</dbReference>
<dbReference type="SUPFAM" id="SSF53474">
    <property type="entry name" value="alpha/beta-Hydrolases"/>
    <property type="match status" value="1"/>
</dbReference>
<reference evidence="5 6" key="1">
    <citation type="submission" date="2024-06" db="EMBL/GenBank/DDBJ databases">
        <title>Draft genome sequence of Geodermatophilus badlandi, a novel member of the Geodermatophilaceae isolated from badland sedimentary rocks in the Red desert, Wyoming, USA.</title>
        <authorList>
            <person name="Ben Tekaya S."/>
            <person name="Nouioui I."/>
            <person name="Flores G.M."/>
            <person name="Shaal M.N."/>
            <person name="Bredoire F."/>
            <person name="Basile F."/>
            <person name="Van Diepen L."/>
            <person name="Ward N.L."/>
        </authorList>
    </citation>
    <scope>NUCLEOTIDE SEQUENCE [LARGE SCALE GENOMIC DNA]</scope>
    <source>
        <strain evidence="5 6">WL48A</strain>
    </source>
</reference>
<feature type="domain" description="Epoxide hydrolase N-terminal" evidence="4">
    <location>
        <begin position="6"/>
        <end position="111"/>
    </location>
</feature>
<dbReference type="InterPro" id="IPR010497">
    <property type="entry name" value="Epoxide_hydro_N"/>
</dbReference>
<dbReference type="RefSeq" id="WP_369209797.1">
    <property type="nucleotide sequence ID" value="NZ_JBFNXQ010000098.1"/>
</dbReference>
<name>A0ABV3XK66_9ACTN</name>
<organism evidence="5 6">
    <name type="scientific">Geodermatophilus maliterrae</name>
    <dbReference type="NCBI Taxonomy" id="3162531"/>
    <lineage>
        <taxon>Bacteria</taxon>
        <taxon>Bacillati</taxon>
        <taxon>Actinomycetota</taxon>
        <taxon>Actinomycetes</taxon>
        <taxon>Geodermatophilales</taxon>
        <taxon>Geodermatophilaceae</taxon>
        <taxon>Geodermatophilus</taxon>
    </lineage>
</organism>
<dbReference type="Proteomes" id="UP001560045">
    <property type="component" value="Unassembled WGS sequence"/>
</dbReference>
<dbReference type="InterPro" id="IPR016292">
    <property type="entry name" value="Epoxide_hydrolase"/>
</dbReference>
<proteinExistence type="inferred from homology"/>
<keyword evidence="3 5" id="KW-0378">Hydrolase</keyword>
<dbReference type="EMBL" id="JBFNXQ010000098">
    <property type="protein sequence ID" value="MEX5720982.1"/>
    <property type="molecule type" value="Genomic_DNA"/>
</dbReference>
<dbReference type="PANTHER" id="PTHR21661:SF35">
    <property type="entry name" value="EPOXIDE HYDROLASE"/>
    <property type="match status" value="1"/>
</dbReference>
<dbReference type="PIRSF" id="PIRSF001112">
    <property type="entry name" value="Epoxide_hydrolase"/>
    <property type="match status" value="1"/>
</dbReference>
<evidence type="ECO:0000313" key="6">
    <source>
        <dbReference type="Proteomes" id="UP001560045"/>
    </source>
</evidence>
<dbReference type="InterPro" id="IPR029058">
    <property type="entry name" value="AB_hydrolase_fold"/>
</dbReference>
<evidence type="ECO:0000313" key="5">
    <source>
        <dbReference type="EMBL" id="MEX5720982.1"/>
    </source>
</evidence>
<comment type="caution">
    <text evidence="5">The sequence shown here is derived from an EMBL/GenBank/DDBJ whole genome shotgun (WGS) entry which is preliminary data.</text>
</comment>
<evidence type="ECO:0000256" key="3">
    <source>
        <dbReference type="ARBA" id="ARBA00022801"/>
    </source>
</evidence>
<gene>
    <name evidence="5" type="ORF">ABQ292_21725</name>
</gene>
<dbReference type="PRINTS" id="PR00412">
    <property type="entry name" value="EPOXHYDRLASE"/>
</dbReference>